<dbReference type="EMBL" id="UYYB01015284">
    <property type="protein sequence ID" value="VDM70249.1"/>
    <property type="molecule type" value="Genomic_DNA"/>
</dbReference>
<accession>A0A3P7IT31</accession>
<organism evidence="2 3">
    <name type="scientific">Strongylus vulgaris</name>
    <name type="common">Blood worm</name>
    <dbReference type="NCBI Taxonomy" id="40348"/>
    <lineage>
        <taxon>Eukaryota</taxon>
        <taxon>Metazoa</taxon>
        <taxon>Ecdysozoa</taxon>
        <taxon>Nematoda</taxon>
        <taxon>Chromadorea</taxon>
        <taxon>Rhabditida</taxon>
        <taxon>Rhabditina</taxon>
        <taxon>Rhabditomorpha</taxon>
        <taxon>Strongyloidea</taxon>
        <taxon>Strongylidae</taxon>
        <taxon>Strongylus</taxon>
    </lineage>
</organism>
<feature type="compositionally biased region" description="Basic residues" evidence="1">
    <location>
        <begin position="7"/>
        <end position="24"/>
    </location>
</feature>
<name>A0A3P7IT31_STRVU</name>
<dbReference type="AlphaFoldDB" id="A0A3P7IT31"/>
<proteinExistence type="predicted"/>
<evidence type="ECO:0000313" key="2">
    <source>
        <dbReference type="EMBL" id="VDM70249.1"/>
    </source>
</evidence>
<evidence type="ECO:0000256" key="1">
    <source>
        <dbReference type="SAM" id="MobiDB-lite"/>
    </source>
</evidence>
<gene>
    <name evidence="2" type="ORF">SVUK_LOCUS5247</name>
</gene>
<protein>
    <submittedName>
        <fullName evidence="2">Uncharacterized protein</fullName>
    </submittedName>
</protein>
<dbReference type="Proteomes" id="UP000270094">
    <property type="component" value="Unassembled WGS sequence"/>
</dbReference>
<keyword evidence="3" id="KW-1185">Reference proteome</keyword>
<evidence type="ECO:0000313" key="3">
    <source>
        <dbReference type="Proteomes" id="UP000270094"/>
    </source>
</evidence>
<reference evidence="2 3" key="1">
    <citation type="submission" date="2018-11" db="EMBL/GenBank/DDBJ databases">
        <authorList>
            <consortium name="Pathogen Informatics"/>
        </authorList>
    </citation>
    <scope>NUCLEOTIDE SEQUENCE [LARGE SCALE GENOMIC DNA]</scope>
</reference>
<feature type="compositionally biased region" description="Basic and acidic residues" evidence="1">
    <location>
        <begin position="42"/>
        <end position="75"/>
    </location>
</feature>
<sequence length="179" mass="20264">MGTHRNEKQHKRKSPVKAKEHKKNGAPNKNEKKPHSPVNSMRSDKKEEHSGKKPKQTEKGIEEALKEARTQEHQDVIVHEPTFQPLLRQIQTARCYRLLRPPARTSQQLTSPLMPSPCPNTPTNRFSTPPLIKSVNVPIIVPLQPEQYNGYIAGATSPQARDGKSIFADKNLQPMDIYP</sequence>
<feature type="region of interest" description="Disordered" evidence="1">
    <location>
        <begin position="1"/>
        <end position="75"/>
    </location>
</feature>